<dbReference type="EC" id="3.1.1.11" evidence="6"/>
<evidence type="ECO:0000313" key="9">
    <source>
        <dbReference type="EMBL" id="RDX71792.1"/>
    </source>
</evidence>
<evidence type="ECO:0000259" key="8">
    <source>
        <dbReference type="Pfam" id="PF01095"/>
    </source>
</evidence>
<organism evidence="9 10">
    <name type="scientific">Mucuna pruriens</name>
    <name type="common">Velvet bean</name>
    <name type="synonym">Dolichos pruriens</name>
    <dbReference type="NCBI Taxonomy" id="157652"/>
    <lineage>
        <taxon>Eukaryota</taxon>
        <taxon>Viridiplantae</taxon>
        <taxon>Streptophyta</taxon>
        <taxon>Embryophyta</taxon>
        <taxon>Tracheophyta</taxon>
        <taxon>Spermatophyta</taxon>
        <taxon>Magnoliopsida</taxon>
        <taxon>eudicotyledons</taxon>
        <taxon>Gunneridae</taxon>
        <taxon>Pentapetalae</taxon>
        <taxon>rosids</taxon>
        <taxon>fabids</taxon>
        <taxon>Fabales</taxon>
        <taxon>Fabaceae</taxon>
        <taxon>Papilionoideae</taxon>
        <taxon>50 kb inversion clade</taxon>
        <taxon>NPAAA clade</taxon>
        <taxon>indigoferoid/millettioid clade</taxon>
        <taxon>Phaseoleae</taxon>
        <taxon>Mucuna</taxon>
    </lineage>
</organism>
<proteinExistence type="predicted"/>
<evidence type="ECO:0000256" key="2">
    <source>
        <dbReference type="ARBA" id="ARBA00005184"/>
    </source>
</evidence>
<dbReference type="AlphaFoldDB" id="A0A371F0H6"/>
<keyword evidence="6" id="KW-0964">Secreted</keyword>
<dbReference type="UniPathway" id="UPA00545">
    <property type="reaction ID" value="UER00823"/>
</dbReference>
<keyword evidence="7" id="KW-1133">Transmembrane helix</keyword>
<feature type="domain" description="Pectinesterase catalytic" evidence="8">
    <location>
        <begin position="76"/>
        <end position="135"/>
    </location>
</feature>
<dbReference type="InterPro" id="IPR018040">
    <property type="entry name" value="Pectinesterase_Tyr_AS"/>
</dbReference>
<dbReference type="Gene3D" id="2.160.20.10">
    <property type="entry name" value="Single-stranded right-handed beta-helix, Pectin lyase-like"/>
    <property type="match status" value="1"/>
</dbReference>
<evidence type="ECO:0000256" key="1">
    <source>
        <dbReference type="ARBA" id="ARBA00004191"/>
    </source>
</evidence>
<dbReference type="InterPro" id="IPR000070">
    <property type="entry name" value="Pectinesterase_cat"/>
</dbReference>
<sequence length="138" mass="15555">MFKKKVEKGKRIVIIGVSTLLLVAIAVAVILGVNISVTKKDLDDDIEENKKNHLHTKILVWMGLRIPLVKLSHKPNVTVAKNGNGDFKSLNEALKQVLKKNQNPFVVYIKEGIYQEYVKVKKEMTHVVFIGEGGKEHE</sequence>
<feature type="non-terminal residue" evidence="9">
    <location>
        <position position="1"/>
    </location>
</feature>
<gene>
    <name evidence="9" type="primary">PME28</name>
    <name evidence="9" type="ORF">CR513_48804</name>
</gene>
<reference evidence="9" key="1">
    <citation type="submission" date="2018-05" db="EMBL/GenBank/DDBJ databases">
        <title>Draft genome of Mucuna pruriens seed.</title>
        <authorList>
            <person name="Nnadi N.E."/>
            <person name="Vos R."/>
            <person name="Hasami M.H."/>
            <person name="Devisetty U.K."/>
            <person name="Aguiy J.C."/>
        </authorList>
    </citation>
    <scope>NUCLEOTIDE SEQUENCE [LARGE SCALE GENOMIC DNA]</scope>
    <source>
        <strain evidence="9">JCA_2017</strain>
    </source>
</reference>
<dbReference type="InterPro" id="IPR011050">
    <property type="entry name" value="Pectin_lyase_fold/virulence"/>
</dbReference>
<dbReference type="PROSITE" id="PS00800">
    <property type="entry name" value="PECTINESTERASE_1"/>
    <property type="match status" value="1"/>
</dbReference>
<dbReference type="STRING" id="157652.A0A371F0H6"/>
<keyword evidence="10" id="KW-1185">Reference proteome</keyword>
<keyword evidence="7" id="KW-0472">Membrane</keyword>
<dbReference type="GO" id="GO:0042545">
    <property type="term" value="P:cell wall modification"/>
    <property type="evidence" value="ECO:0007669"/>
    <property type="project" value="UniProtKB-UniRule"/>
</dbReference>
<comment type="catalytic activity">
    <reaction evidence="6">
        <text>[(1-&gt;4)-alpha-D-galacturonosyl methyl ester](n) + n H2O = [(1-&gt;4)-alpha-D-galacturonosyl](n) + n methanol + n H(+)</text>
        <dbReference type="Rhea" id="RHEA:22380"/>
        <dbReference type="Rhea" id="RHEA-COMP:14570"/>
        <dbReference type="Rhea" id="RHEA-COMP:14573"/>
        <dbReference type="ChEBI" id="CHEBI:15377"/>
        <dbReference type="ChEBI" id="CHEBI:15378"/>
        <dbReference type="ChEBI" id="CHEBI:17790"/>
        <dbReference type="ChEBI" id="CHEBI:140522"/>
        <dbReference type="ChEBI" id="CHEBI:140523"/>
        <dbReference type="EC" id="3.1.1.11"/>
    </reaction>
</comment>
<comment type="pathway">
    <text evidence="2 6">Glycan metabolism; pectin degradation; 2-dehydro-3-deoxy-D-gluconate from pectin: step 1/5.</text>
</comment>
<keyword evidence="6" id="KW-0961">Cell wall biogenesis/degradation</keyword>
<feature type="transmembrane region" description="Helical" evidence="7">
    <location>
        <begin position="12"/>
        <end position="33"/>
    </location>
</feature>
<dbReference type="PANTHER" id="PTHR31707">
    <property type="entry name" value="PECTINESTERASE"/>
    <property type="match status" value="1"/>
</dbReference>
<dbReference type="EMBL" id="QJKJ01011199">
    <property type="protein sequence ID" value="RDX71792.1"/>
    <property type="molecule type" value="Genomic_DNA"/>
</dbReference>
<keyword evidence="3 6" id="KW-0134">Cell wall</keyword>
<comment type="function">
    <text evidence="6">Acts in the modification of cell walls via demethylesterification of cell wall pectin.</text>
</comment>
<dbReference type="Pfam" id="PF01095">
    <property type="entry name" value="Pectinesterase"/>
    <property type="match status" value="1"/>
</dbReference>
<comment type="caution">
    <text evidence="9">The sequence shown here is derived from an EMBL/GenBank/DDBJ whole genome shotgun (WGS) entry which is preliminary data.</text>
</comment>
<comment type="subcellular location">
    <subcellularLocation>
        <location evidence="1 6">Secreted</location>
        <location evidence="1 6">Cell wall</location>
    </subcellularLocation>
</comment>
<name>A0A371F0H6_MUCPR</name>
<evidence type="ECO:0000256" key="5">
    <source>
        <dbReference type="ARBA" id="ARBA00023085"/>
    </source>
</evidence>
<dbReference type="SUPFAM" id="SSF51126">
    <property type="entry name" value="Pectin lyase-like"/>
    <property type="match status" value="1"/>
</dbReference>
<accession>A0A371F0H6</accession>
<evidence type="ECO:0000313" key="10">
    <source>
        <dbReference type="Proteomes" id="UP000257109"/>
    </source>
</evidence>
<dbReference type="GO" id="GO:0045490">
    <property type="term" value="P:pectin catabolic process"/>
    <property type="evidence" value="ECO:0007669"/>
    <property type="project" value="UniProtKB-UniRule"/>
</dbReference>
<dbReference type="OrthoDB" id="1936831at2759"/>
<dbReference type="InterPro" id="IPR012334">
    <property type="entry name" value="Pectin_lyas_fold"/>
</dbReference>
<evidence type="ECO:0000256" key="4">
    <source>
        <dbReference type="ARBA" id="ARBA00022801"/>
    </source>
</evidence>
<dbReference type="Proteomes" id="UP000257109">
    <property type="component" value="Unassembled WGS sequence"/>
</dbReference>
<protein>
    <recommendedName>
        <fullName evidence="6">Pectinesterase</fullName>
        <ecNumber evidence="6">3.1.1.11</ecNumber>
    </recommendedName>
</protein>
<keyword evidence="4 6" id="KW-0378">Hydrolase</keyword>
<evidence type="ECO:0000256" key="7">
    <source>
        <dbReference type="SAM" id="Phobius"/>
    </source>
</evidence>
<keyword evidence="5 6" id="KW-0063">Aspartyl esterase</keyword>
<keyword evidence="7" id="KW-0812">Transmembrane</keyword>
<evidence type="ECO:0000256" key="3">
    <source>
        <dbReference type="ARBA" id="ARBA00022512"/>
    </source>
</evidence>
<evidence type="ECO:0000256" key="6">
    <source>
        <dbReference type="RuleBase" id="RU000589"/>
    </source>
</evidence>
<dbReference type="GO" id="GO:0030599">
    <property type="term" value="F:pectinesterase activity"/>
    <property type="evidence" value="ECO:0007669"/>
    <property type="project" value="UniProtKB-UniRule"/>
</dbReference>